<dbReference type="PANTHER" id="PTHR24320:SF236">
    <property type="entry name" value="SHORT-CHAIN DEHYDROGENASE-RELATED"/>
    <property type="match status" value="1"/>
</dbReference>
<dbReference type="InterPro" id="IPR002347">
    <property type="entry name" value="SDR_fam"/>
</dbReference>
<dbReference type="PRINTS" id="PR00081">
    <property type="entry name" value="GDHRDH"/>
</dbReference>
<dbReference type="Proteomes" id="UP000813444">
    <property type="component" value="Unassembled WGS sequence"/>
</dbReference>
<organism evidence="4 5">
    <name type="scientific">Stachybotrys elegans</name>
    <dbReference type="NCBI Taxonomy" id="80388"/>
    <lineage>
        <taxon>Eukaryota</taxon>
        <taxon>Fungi</taxon>
        <taxon>Dikarya</taxon>
        <taxon>Ascomycota</taxon>
        <taxon>Pezizomycotina</taxon>
        <taxon>Sordariomycetes</taxon>
        <taxon>Hypocreomycetidae</taxon>
        <taxon>Hypocreales</taxon>
        <taxon>Stachybotryaceae</taxon>
        <taxon>Stachybotrys</taxon>
    </lineage>
</organism>
<keyword evidence="2" id="KW-0521">NADP</keyword>
<evidence type="ECO:0000256" key="1">
    <source>
        <dbReference type="ARBA" id="ARBA00006484"/>
    </source>
</evidence>
<reference evidence="4" key="1">
    <citation type="journal article" date="2021" name="Nat. Commun.">
        <title>Genetic determinants of endophytism in the Arabidopsis root mycobiome.</title>
        <authorList>
            <person name="Mesny F."/>
            <person name="Miyauchi S."/>
            <person name="Thiergart T."/>
            <person name="Pickel B."/>
            <person name="Atanasova L."/>
            <person name="Karlsson M."/>
            <person name="Huettel B."/>
            <person name="Barry K.W."/>
            <person name="Haridas S."/>
            <person name="Chen C."/>
            <person name="Bauer D."/>
            <person name="Andreopoulos W."/>
            <person name="Pangilinan J."/>
            <person name="LaButti K."/>
            <person name="Riley R."/>
            <person name="Lipzen A."/>
            <person name="Clum A."/>
            <person name="Drula E."/>
            <person name="Henrissat B."/>
            <person name="Kohler A."/>
            <person name="Grigoriev I.V."/>
            <person name="Martin F.M."/>
            <person name="Hacquard S."/>
        </authorList>
    </citation>
    <scope>NUCLEOTIDE SEQUENCE</scope>
    <source>
        <strain evidence="4">MPI-CAGE-CH-0235</strain>
    </source>
</reference>
<comment type="caution">
    <text evidence="4">The sequence shown here is derived from an EMBL/GenBank/DDBJ whole genome shotgun (WGS) entry which is preliminary data.</text>
</comment>
<dbReference type="OrthoDB" id="191139at2759"/>
<dbReference type="InterPro" id="IPR036291">
    <property type="entry name" value="NAD(P)-bd_dom_sf"/>
</dbReference>
<dbReference type="EMBL" id="JAGPNK010000001">
    <property type="protein sequence ID" value="KAH7329622.1"/>
    <property type="molecule type" value="Genomic_DNA"/>
</dbReference>
<protein>
    <submittedName>
        <fullName evidence="4">Uncharacterized protein</fullName>
    </submittedName>
</protein>
<proteinExistence type="inferred from homology"/>
<evidence type="ECO:0000256" key="2">
    <source>
        <dbReference type="ARBA" id="ARBA00022857"/>
    </source>
</evidence>
<dbReference type="SUPFAM" id="SSF51735">
    <property type="entry name" value="NAD(P)-binding Rossmann-fold domains"/>
    <property type="match status" value="1"/>
</dbReference>
<sequence>MSCENQHRFTEKDIPDLSGYVIIVTGGNSGIGFETTKQLALRNARVYIASRSEERVAKAIQEMEQSVGQKLDLHFLKIDLQDLKSVTDAAARFMQQESRLDILINNAGIMMSPFSLTVDGFESQWQINALAPQIFSMALFPILMQTASDANSRDRVRIINVVSDLAFRGPKTIQLDDVNMSNAKGMMELMQRYSHSKQAGIRLAAEMNNRYGDFGISAYSLHPGIVRSNLQSSDPTIGAYNSLFCATSPMAAAVGRGKYFIPVGKLDPVAEPWINDKAHNEQLWNHCEAQLLRVSKRT</sequence>
<dbReference type="GO" id="GO:0016491">
    <property type="term" value="F:oxidoreductase activity"/>
    <property type="evidence" value="ECO:0007669"/>
    <property type="project" value="UniProtKB-KW"/>
</dbReference>
<keyword evidence="3" id="KW-0560">Oxidoreductase</keyword>
<keyword evidence="5" id="KW-1185">Reference proteome</keyword>
<dbReference type="Gene3D" id="3.40.50.720">
    <property type="entry name" value="NAD(P)-binding Rossmann-like Domain"/>
    <property type="match status" value="1"/>
</dbReference>
<gene>
    <name evidence="4" type="ORF">B0I35DRAFT_507861</name>
</gene>
<dbReference type="Pfam" id="PF00106">
    <property type="entry name" value="adh_short"/>
    <property type="match status" value="1"/>
</dbReference>
<evidence type="ECO:0000256" key="3">
    <source>
        <dbReference type="ARBA" id="ARBA00023002"/>
    </source>
</evidence>
<dbReference type="PANTHER" id="PTHR24320">
    <property type="entry name" value="RETINOL DEHYDROGENASE"/>
    <property type="match status" value="1"/>
</dbReference>
<dbReference type="AlphaFoldDB" id="A0A8K0WXD9"/>
<accession>A0A8K0WXD9</accession>
<comment type="similarity">
    <text evidence="1">Belongs to the short-chain dehydrogenases/reductases (SDR) family.</text>
</comment>
<name>A0A8K0WXD9_9HYPO</name>
<evidence type="ECO:0000313" key="5">
    <source>
        <dbReference type="Proteomes" id="UP000813444"/>
    </source>
</evidence>
<evidence type="ECO:0000313" key="4">
    <source>
        <dbReference type="EMBL" id="KAH7329622.1"/>
    </source>
</evidence>